<gene>
    <name evidence="1" type="ORF">D5086_022046</name>
</gene>
<evidence type="ECO:0000313" key="1">
    <source>
        <dbReference type="EMBL" id="KAL3576763.1"/>
    </source>
</evidence>
<reference evidence="1 2" key="1">
    <citation type="journal article" date="2024" name="Plant Biotechnol. J.">
        <title>Genome and CRISPR/Cas9 system of a widespread forest tree (Populus alba) in the world.</title>
        <authorList>
            <person name="Liu Y.J."/>
            <person name="Jiang P.F."/>
            <person name="Han X.M."/>
            <person name="Li X.Y."/>
            <person name="Wang H.M."/>
            <person name="Wang Y.J."/>
            <person name="Wang X.X."/>
            <person name="Zeng Q.Y."/>
        </authorList>
    </citation>
    <scope>NUCLEOTIDE SEQUENCE [LARGE SCALE GENOMIC DNA]</scope>
    <source>
        <strain evidence="2">cv. PAL-ZL1</strain>
    </source>
</reference>
<evidence type="ECO:0000313" key="2">
    <source>
        <dbReference type="Proteomes" id="UP000309997"/>
    </source>
</evidence>
<dbReference type="EMBL" id="RCHU02000011">
    <property type="protein sequence ID" value="KAL3576763.1"/>
    <property type="molecule type" value="Genomic_DNA"/>
</dbReference>
<comment type="caution">
    <text evidence="1">The sequence shown here is derived from an EMBL/GenBank/DDBJ whole genome shotgun (WGS) entry which is preliminary data.</text>
</comment>
<dbReference type="Proteomes" id="UP000309997">
    <property type="component" value="Unassembled WGS sequence"/>
</dbReference>
<accession>A0ACC4BDW3</accession>
<name>A0ACC4BDW3_POPAL</name>
<protein>
    <submittedName>
        <fullName evidence="1">Uncharacterized protein</fullName>
    </submittedName>
</protein>
<organism evidence="1 2">
    <name type="scientific">Populus alba</name>
    <name type="common">White poplar</name>
    <dbReference type="NCBI Taxonomy" id="43335"/>
    <lineage>
        <taxon>Eukaryota</taxon>
        <taxon>Viridiplantae</taxon>
        <taxon>Streptophyta</taxon>
        <taxon>Embryophyta</taxon>
        <taxon>Tracheophyta</taxon>
        <taxon>Spermatophyta</taxon>
        <taxon>Magnoliopsida</taxon>
        <taxon>eudicotyledons</taxon>
        <taxon>Gunneridae</taxon>
        <taxon>Pentapetalae</taxon>
        <taxon>rosids</taxon>
        <taxon>fabids</taxon>
        <taxon>Malpighiales</taxon>
        <taxon>Salicaceae</taxon>
        <taxon>Saliceae</taxon>
        <taxon>Populus</taxon>
    </lineage>
</organism>
<sequence>MDMDETYQKQQVKFKSTSWAMESTLYWKPSPASSPSAPSSPKGLGQEIWTCDATSSCPVRSRLERMHREADAILESIISERRANSASASKTGKNEEDDLLGVLLNLQDHGNLEFQLTTSTIKAIILFQTPESQSKNRKKGT</sequence>
<proteinExistence type="predicted"/>
<keyword evidence="2" id="KW-1185">Reference proteome</keyword>